<dbReference type="InterPro" id="IPR001296">
    <property type="entry name" value="Glyco_trans_1"/>
</dbReference>
<accession>A0A2T3NTC1</accession>
<dbReference type="Pfam" id="PF00534">
    <property type="entry name" value="Glycos_transf_1"/>
    <property type="match status" value="1"/>
</dbReference>
<name>A0A2T3NTC1_9GAMM</name>
<sequence>MVKKMNNAKIGLFIPSMKGGGAEKVFVNLANYLISENFEVCLILKDKIGPNLNFLDDRVKVIPLDSTKMLYAPFLLARTLKENKISHLMSTVRGANIIVGLSRFLYNEYNWTLREANTFTNAKHNNGYKSRLIDLLCKLIYPKAEKILANSPDTKNDILFLNRRINTNSVKVLPNPVLSDIPKLNKKDSKNVKQIIAIGRLELQKDYELMLQSVYHLKAIYSNFKLKIYGEGSFESKLKALASDLNIESHIEFCGYSDKVKLDLLNSDLFVLTSKWEGFGNVLVEALSCGIPIVSSLCPGGPSYILKESDYIKLIDSRDPELYSSAYKEMICNGITYCERVKLQRMSFDYLTSNVCKNYLDLILK</sequence>
<comment type="caution">
    <text evidence="2">The sequence shown here is derived from an EMBL/GenBank/DDBJ whole genome shotgun (WGS) entry which is preliminary data.</text>
</comment>
<evidence type="ECO:0000313" key="2">
    <source>
        <dbReference type="EMBL" id="PSW19487.1"/>
    </source>
</evidence>
<dbReference type="EMBL" id="PYMA01000006">
    <property type="protein sequence ID" value="PSW19487.1"/>
    <property type="molecule type" value="Genomic_DNA"/>
</dbReference>
<dbReference type="PANTHER" id="PTHR12526:SF630">
    <property type="entry name" value="GLYCOSYLTRANSFERASE"/>
    <property type="match status" value="1"/>
</dbReference>
<feature type="domain" description="Glycosyl transferase family 1" evidence="1">
    <location>
        <begin position="190"/>
        <end position="331"/>
    </location>
</feature>
<dbReference type="Proteomes" id="UP000241771">
    <property type="component" value="Unassembled WGS sequence"/>
</dbReference>
<keyword evidence="3" id="KW-1185">Reference proteome</keyword>
<dbReference type="SUPFAM" id="SSF53756">
    <property type="entry name" value="UDP-Glycosyltransferase/glycogen phosphorylase"/>
    <property type="match status" value="1"/>
</dbReference>
<dbReference type="AlphaFoldDB" id="A0A2T3NTC1"/>
<evidence type="ECO:0000313" key="3">
    <source>
        <dbReference type="Proteomes" id="UP000241771"/>
    </source>
</evidence>
<gene>
    <name evidence="2" type="ORF">C9I98_11245</name>
</gene>
<dbReference type="GO" id="GO:0016757">
    <property type="term" value="F:glycosyltransferase activity"/>
    <property type="evidence" value="ECO:0007669"/>
    <property type="project" value="InterPro"/>
</dbReference>
<dbReference type="Gene3D" id="3.40.50.2000">
    <property type="entry name" value="Glycogen Phosphorylase B"/>
    <property type="match status" value="2"/>
</dbReference>
<dbReference type="PANTHER" id="PTHR12526">
    <property type="entry name" value="GLYCOSYLTRANSFERASE"/>
    <property type="match status" value="1"/>
</dbReference>
<proteinExistence type="predicted"/>
<reference evidence="2 3" key="1">
    <citation type="submission" date="2018-01" db="EMBL/GenBank/DDBJ databases">
        <title>Whole genome sequencing of Histamine producing bacteria.</title>
        <authorList>
            <person name="Butler K."/>
        </authorList>
    </citation>
    <scope>NUCLEOTIDE SEQUENCE [LARGE SCALE GENOMIC DNA]</scope>
    <source>
        <strain evidence="2 3">DSM 100436</strain>
    </source>
</reference>
<protein>
    <recommendedName>
        <fullName evidence="1">Glycosyl transferase family 1 domain-containing protein</fullName>
    </recommendedName>
</protein>
<evidence type="ECO:0000259" key="1">
    <source>
        <dbReference type="Pfam" id="PF00534"/>
    </source>
</evidence>
<dbReference type="GO" id="GO:1901135">
    <property type="term" value="P:carbohydrate derivative metabolic process"/>
    <property type="evidence" value="ECO:0007669"/>
    <property type="project" value="UniProtKB-ARBA"/>
</dbReference>
<organism evidence="2 3">
    <name type="scientific">Photobacterium sanctipauli</name>
    <dbReference type="NCBI Taxonomy" id="1342794"/>
    <lineage>
        <taxon>Bacteria</taxon>
        <taxon>Pseudomonadati</taxon>
        <taxon>Pseudomonadota</taxon>
        <taxon>Gammaproteobacteria</taxon>
        <taxon>Vibrionales</taxon>
        <taxon>Vibrionaceae</taxon>
        <taxon>Photobacterium</taxon>
    </lineage>
</organism>